<comment type="caution">
    <text evidence="2">The sequence shown here is derived from an EMBL/GenBank/DDBJ whole genome shotgun (WGS) entry which is preliminary data.</text>
</comment>
<accession>A0A830FCG9</accession>
<dbReference type="GO" id="GO:0005737">
    <property type="term" value="C:cytoplasm"/>
    <property type="evidence" value="ECO:0007669"/>
    <property type="project" value="TreeGrafter"/>
</dbReference>
<dbReference type="Pfam" id="PF02423">
    <property type="entry name" value="OCD_Mu_crystall"/>
    <property type="match status" value="1"/>
</dbReference>
<evidence type="ECO:0000256" key="1">
    <source>
        <dbReference type="SAM" id="MobiDB-lite"/>
    </source>
</evidence>
<dbReference type="PANTHER" id="PTHR13812">
    <property type="entry name" value="KETIMINE REDUCTASE MU-CRYSTALLIN"/>
    <property type="match status" value="1"/>
</dbReference>
<dbReference type="EMBL" id="BMPG01000002">
    <property type="protein sequence ID" value="GGL60803.1"/>
    <property type="molecule type" value="Genomic_DNA"/>
</dbReference>
<protein>
    <submittedName>
        <fullName evidence="2">Delta(1)-pyrroline-2-carboxylate reductase</fullName>
    </submittedName>
</protein>
<dbReference type="RefSeq" id="WP_188978260.1">
    <property type="nucleotide sequence ID" value="NZ_BMPG01000002.1"/>
</dbReference>
<reference evidence="2" key="1">
    <citation type="journal article" date="2014" name="Int. J. Syst. Evol. Microbiol.">
        <title>Complete genome sequence of Corynebacterium casei LMG S-19264T (=DSM 44701T), isolated from a smear-ripened cheese.</title>
        <authorList>
            <consortium name="US DOE Joint Genome Institute (JGI-PGF)"/>
            <person name="Walter F."/>
            <person name="Albersmeier A."/>
            <person name="Kalinowski J."/>
            <person name="Ruckert C."/>
        </authorList>
    </citation>
    <scope>NUCLEOTIDE SEQUENCE</scope>
    <source>
        <strain evidence="2">JCM 19596</strain>
    </source>
</reference>
<evidence type="ECO:0000313" key="3">
    <source>
        <dbReference type="Proteomes" id="UP000607197"/>
    </source>
</evidence>
<dbReference type="PANTHER" id="PTHR13812:SF19">
    <property type="entry name" value="KETIMINE REDUCTASE MU-CRYSTALLIN"/>
    <property type="match status" value="1"/>
</dbReference>
<gene>
    <name evidence="2" type="primary">arcB</name>
    <name evidence="2" type="ORF">GCM10009039_18800</name>
</gene>
<dbReference type="Proteomes" id="UP000607197">
    <property type="component" value="Unassembled WGS sequence"/>
</dbReference>
<dbReference type="OrthoDB" id="214116at2157"/>
<feature type="region of interest" description="Disordered" evidence="1">
    <location>
        <begin position="31"/>
        <end position="55"/>
    </location>
</feature>
<reference evidence="2" key="2">
    <citation type="submission" date="2020-09" db="EMBL/GenBank/DDBJ databases">
        <authorList>
            <person name="Sun Q."/>
            <person name="Ohkuma M."/>
        </authorList>
    </citation>
    <scope>NUCLEOTIDE SEQUENCE</scope>
    <source>
        <strain evidence="2">JCM 19596</strain>
    </source>
</reference>
<organism evidence="2 3">
    <name type="scientific">Halocalculus aciditolerans</name>
    <dbReference type="NCBI Taxonomy" id="1383812"/>
    <lineage>
        <taxon>Archaea</taxon>
        <taxon>Methanobacteriati</taxon>
        <taxon>Methanobacteriota</taxon>
        <taxon>Stenosarchaea group</taxon>
        <taxon>Halobacteria</taxon>
        <taxon>Halobacteriales</taxon>
        <taxon>Halobacteriaceae</taxon>
        <taxon>Halocalculus</taxon>
    </lineage>
</organism>
<dbReference type="SUPFAM" id="SSF51735">
    <property type="entry name" value="NAD(P)-binding Rossmann-fold domains"/>
    <property type="match status" value="1"/>
</dbReference>
<dbReference type="InterPro" id="IPR036291">
    <property type="entry name" value="NAD(P)-bd_dom_sf"/>
</dbReference>
<dbReference type="PIRSF" id="PIRSF001439">
    <property type="entry name" value="CryM"/>
    <property type="match status" value="1"/>
</dbReference>
<dbReference type="InterPro" id="IPR023401">
    <property type="entry name" value="ODC_N"/>
</dbReference>
<evidence type="ECO:0000313" key="2">
    <source>
        <dbReference type="EMBL" id="GGL60803.1"/>
    </source>
</evidence>
<dbReference type="InterPro" id="IPR003462">
    <property type="entry name" value="ODC_Mu_crystall"/>
</dbReference>
<sequence length="320" mass="33209">MVRVLSDADVAAVLSLSDLLPVVEDAVRAQDAGRVERPPRPHFPVGTDANGSDPAGTALTMPAYVHGRDVYATKLASVHPENPERGRDTVNAQIAVTDAETGEPLAYLAGNRITNARTGCVGALAVRSLTEGSVTLGLIGAGAQARWQARAADAAVDLDAVRVYSPSVSRERCAADLRDDLDCSVTAVDTPETAVRDADAVVTATTATEPVVAHDALPDDVLVVAVGAYTSEMQELDPATLRAAAGVWADVPEEVAETGDALAADLDAADLRPLTDALDHPVRDGVRVALSVGSAVFDAATAERVYRDATERGIGDETTL</sequence>
<dbReference type="Gene3D" id="3.30.1780.10">
    <property type="entry name" value="ornithine cyclodeaminase, domain 1"/>
    <property type="match status" value="1"/>
</dbReference>
<name>A0A830FCG9_9EURY</name>
<keyword evidence="3" id="KW-1185">Reference proteome</keyword>
<dbReference type="Gene3D" id="3.40.50.720">
    <property type="entry name" value="NAD(P)-binding Rossmann-like Domain"/>
    <property type="match status" value="1"/>
</dbReference>
<proteinExistence type="predicted"/>
<dbReference type="AlphaFoldDB" id="A0A830FCG9"/>